<dbReference type="Proteomes" id="UP000183832">
    <property type="component" value="Unassembled WGS sequence"/>
</dbReference>
<protein>
    <submittedName>
        <fullName evidence="1">CLUMA_CG006429, isoform A</fullName>
    </submittedName>
</protein>
<reference evidence="1 2" key="1">
    <citation type="submission" date="2015-04" db="EMBL/GenBank/DDBJ databases">
        <authorList>
            <person name="Syromyatnikov M.Y."/>
            <person name="Popov V.N."/>
        </authorList>
    </citation>
    <scope>NUCLEOTIDE SEQUENCE [LARGE SCALE GENOMIC DNA]</scope>
</reference>
<gene>
    <name evidence="1" type="ORF">CLUMA_CG006429</name>
</gene>
<organism evidence="1 2">
    <name type="scientific">Clunio marinus</name>
    <dbReference type="NCBI Taxonomy" id="568069"/>
    <lineage>
        <taxon>Eukaryota</taxon>
        <taxon>Metazoa</taxon>
        <taxon>Ecdysozoa</taxon>
        <taxon>Arthropoda</taxon>
        <taxon>Hexapoda</taxon>
        <taxon>Insecta</taxon>
        <taxon>Pterygota</taxon>
        <taxon>Neoptera</taxon>
        <taxon>Endopterygota</taxon>
        <taxon>Diptera</taxon>
        <taxon>Nematocera</taxon>
        <taxon>Chironomoidea</taxon>
        <taxon>Chironomidae</taxon>
        <taxon>Clunio</taxon>
    </lineage>
</organism>
<keyword evidence="2" id="KW-1185">Reference proteome</keyword>
<dbReference type="AlphaFoldDB" id="A0A1J1HXD9"/>
<evidence type="ECO:0000313" key="1">
    <source>
        <dbReference type="EMBL" id="CRK92744.1"/>
    </source>
</evidence>
<dbReference type="EMBL" id="CVRI01000035">
    <property type="protein sequence ID" value="CRK92744.1"/>
    <property type="molecule type" value="Genomic_DNA"/>
</dbReference>
<sequence>MNYLCEQLKLGLRKTYPQPKRYNDKYPYDIFDYTKTSVEGKRKNLLKIYRTSWCSSDVLRLLTSAKAVKTSIISKSDILKDSDKK</sequence>
<accession>A0A1J1HXD9</accession>
<evidence type="ECO:0000313" key="2">
    <source>
        <dbReference type="Proteomes" id="UP000183832"/>
    </source>
</evidence>
<name>A0A1J1HXD9_9DIPT</name>
<proteinExistence type="predicted"/>